<protein>
    <submittedName>
        <fullName evidence="3">DoxX family protein</fullName>
    </submittedName>
</protein>
<feature type="domain" description="TQO small subunit DoxD" evidence="2">
    <location>
        <begin position="16"/>
        <end position="155"/>
    </location>
</feature>
<sequence length="165" mass="18612">MNSIITKDDQRTPLGWVALLRIMLGILFLTTWGSNFTKGFYTPDGLQYFFTEVFPQSANSLGWYAAFIDNVILPIRGVFAPVQLVGEFLMGLFLLIGIFTPITSGIAAFFIINTFLATFGHDWPWSYVTILGILFVVFMTKSGRSLGLDAWLLKNRGEPKIPFLW</sequence>
<accession>A0A8J6TER0</accession>
<evidence type="ECO:0000259" key="2">
    <source>
        <dbReference type="Pfam" id="PF04173"/>
    </source>
</evidence>
<evidence type="ECO:0000256" key="1">
    <source>
        <dbReference type="SAM" id="Phobius"/>
    </source>
</evidence>
<keyword evidence="1" id="KW-1133">Transmembrane helix</keyword>
<organism evidence="3 4">
    <name type="scientific">Candidatus Desulfolinea nitratireducens</name>
    <dbReference type="NCBI Taxonomy" id="2841698"/>
    <lineage>
        <taxon>Bacteria</taxon>
        <taxon>Bacillati</taxon>
        <taxon>Chloroflexota</taxon>
        <taxon>Anaerolineae</taxon>
        <taxon>Anaerolineales</taxon>
        <taxon>Anaerolineales incertae sedis</taxon>
        <taxon>Candidatus Desulfolinea</taxon>
    </lineage>
</organism>
<feature type="transmembrane region" description="Helical" evidence="1">
    <location>
        <begin position="91"/>
        <end position="112"/>
    </location>
</feature>
<dbReference type="Pfam" id="PF04173">
    <property type="entry name" value="DoxD"/>
    <property type="match status" value="1"/>
</dbReference>
<dbReference type="AlphaFoldDB" id="A0A8J6TER0"/>
<dbReference type="EMBL" id="JACNJN010000112">
    <property type="protein sequence ID" value="MBC8335486.1"/>
    <property type="molecule type" value="Genomic_DNA"/>
</dbReference>
<dbReference type="Proteomes" id="UP000614469">
    <property type="component" value="Unassembled WGS sequence"/>
</dbReference>
<proteinExistence type="predicted"/>
<keyword evidence="1" id="KW-0472">Membrane</keyword>
<comment type="caution">
    <text evidence="3">The sequence shown here is derived from an EMBL/GenBank/DDBJ whole genome shotgun (WGS) entry which is preliminary data.</text>
</comment>
<reference evidence="3 4" key="1">
    <citation type="submission" date="2020-08" db="EMBL/GenBank/DDBJ databases">
        <title>Bridging the membrane lipid divide: bacteria of the FCB group superphylum have the potential to synthesize archaeal ether lipids.</title>
        <authorList>
            <person name="Villanueva L."/>
            <person name="Von Meijenfeldt F.A.B."/>
            <person name="Westbye A.B."/>
            <person name="Yadav S."/>
            <person name="Hopmans E.C."/>
            <person name="Dutilh B.E."/>
            <person name="Sinninghe Damste J.S."/>
        </authorList>
    </citation>
    <scope>NUCLEOTIDE SEQUENCE [LARGE SCALE GENOMIC DNA]</scope>
    <source>
        <strain evidence="3">NIOZ-UU36</strain>
    </source>
</reference>
<evidence type="ECO:0000313" key="3">
    <source>
        <dbReference type="EMBL" id="MBC8335486.1"/>
    </source>
</evidence>
<name>A0A8J6TER0_9CHLR</name>
<evidence type="ECO:0000313" key="4">
    <source>
        <dbReference type="Proteomes" id="UP000614469"/>
    </source>
</evidence>
<feature type="transmembrane region" description="Helical" evidence="1">
    <location>
        <begin position="124"/>
        <end position="140"/>
    </location>
</feature>
<feature type="transmembrane region" description="Helical" evidence="1">
    <location>
        <begin position="12"/>
        <end position="32"/>
    </location>
</feature>
<keyword evidence="1" id="KW-0812">Transmembrane</keyword>
<gene>
    <name evidence="3" type="ORF">H8E29_09490</name>
</gene>
<dbReference type="InterPro" id="IPR007301">
    <property type="entry name" value="DoxD"/>
</dbReference>